<dbReference type="PROSITE" id="PS01031">
    <property type="entry name" value="SHSP"/>
    <property type="match status" value="1"/>
</dbReference>
<dbReference type="InterPro" id="IPR002068">
    <property type="entry name" value="A-crystallin/Hsp20_dom"/>
</dbReference>
<proteinExistence type="inferred from homology"/>
<dbReference type="Proteomes" id="UP000028931">
    <property type="component" value="Chromosome"/>
</dbReference>
<dbReference type="Pfam" id="PF00011">
    <property type="entry name" value="HSP20"/>
    <property type="match status" value="1"/>
</dbReference>
<protein>
    <submittedName>
        <fullName evidence="5">Heat shock protein Hsp20</fullName>
    </submittedName>
</protein>
<name>A0A077FCZ0_9PSED</name>
<dbReference type="CDD" id="cd06464">
    <property type="entry name" value="ACD_sHsps-like"/>
    <property type="match status" value="1"/>
</dbReference>
<dbReference type="EMBL" id="CP009048">
    <property type="protein sequence ID" value="AIL61714.1"/>
    <property type="molecule type" value="Genomic_DNA"/>
</dbReference>
<dbReference type="RefSeq" id="WP_038610823.1">
    <property type="nucleotide sequence ID" value="NZ_CP009048.1"/>
</dbReference>
<feature type="domain" description="SHSP" evidence="4">
    <location>
        <begin position="71"/>
        <end position="185"/>
    </location>
</feature>
<gene>
    <name evidence="5" type="ORF">PSAKL28_25100</name>
</gene>
<feature type="compositionally biased region" description="Polar residues" evidence="3">
    <location>
        <begin position="11"/>
        <end position="27"/>
    </location>
</feature>
<dbReference type="InterPro" id="IPR031107">
    <property type="entry name" value="Small_HSP"/>
</dbReference>
<feature type="region of interest" description="Disordered" evidence="3">
    <location>
        <begin position="1"/>
        <end position="27"/>
    </location>
</feature>
<dbReference type="HOGENOM" id="CLU_046737_12_0_6"/>
<dbReference type="OrthoDB" id="9792695at2"/>
<dbReference type="KEGG" id="palk:PSAKL28_25100"/>
<evidence type="ECO:0000259" key="4">
    <source>
        <dbReference type="PROSITE" id="PS01031"/>
    </source>
</evidence>
<evidence type="ECO:0000256" key="3">
    <source>
        <dbReference type="SAM" id="MobiDB-lite"/>
    </source>
</evidence>
<organism evidence="5 6">
    <name type="scientific">Pseudomonas alkylphenolica</name>
    <dbReference type="NCBI Taxonomy" id="237609"/>
    <lineage>
        <taxon>Bacteria</taxon>
        <taxon>Pseudomonadati</taxon>
        <taxon>Pseudomonadota</taxon>
        <taxon>Gammaproteobacteria</taxon>
        <taxon>Pseudomonadales</taxon>
        <taxon>Pseudomonadaceae</taxon>
        <taxon>Pseudomonas</taxon>
    </lineage>
</organism>
<dbReference type="SUPFAM" id="SSF49764">
    <property type="entry name" value="HSP20-like chaperones"/>
    <property type="match status" value="1"/>
</dbReference>
<dbReference type="eggNOG" id="COG0071">
    <property type="taxonomic scope" value="Bacteria"/>
</dbReference>
<evidence type="ECO:0000256" key="1">
    <source>
        <dbReference type="PROSITE-ProRule" id="PRU00285"/>
    </source>
</evidence>
<sequence length="186" mass="21467">MSEVAKKVPVTSVSSQPGKAMPSSTESAELWRPFQQLRRQIDSLFEDFGRRPLRMPFSHTPFDVEPFWRRDLFTHGLPAMDISELAEEYRISAELPGVDDKDIEIKLVNGNLVIRGEKHEEVDEKRKEYHLSERHYGSFERVFQLPREVDAEKINAQFAKGVLQVRLPKRAEAIQPEKVIPIKSGK</sequence>
<evidence type="ECO:0000313" key="5">
    <source>
        <dbReference type="EMBL" id="AIL61714.1"/>
    </source>
</evidence>
<dbReference type="PANTHER" id="PTHR11527">
    <property type="entry name" value="HEAT-SHOCK PROTEIN 20 FAMILY MEMBER"/>
    <property type="match status" value="1"/>
</dbReference>
<evidence type="ECO:0000313" key="6">
    <source>
        <dbReference type="Proteomes" id="UP000028931"/>
    </source>
</evidence>
<evidence type="ECO:0000256" key="2">
    <source>
        <dbReference type="RuleBase" id="RU003616"/>
    </source>
</evidence>
<accession>A0A077FCZ0</accession>
<reference evidence="5 6" key="1">
    <citation type="submission" date="2014-07" db="EMBL/GenBank/DDBJ databases">
        <authorList>
            <person name="Lee K."/>
            <person name="Lim J.Y."/>
            <person name="Hwang I."/>
        </authorList>
    </citation>
    <scope>NUCLEOTIDE SEQUENCE [LARGE SCALE GENOMIC DNA]</scope>
    <source>
        <strain evidence="5 6">KL28</strain>
    </source>
</reference>
<dbReference type="AlphaFoldDB" id="A0A077FCZ0"/>
<dbReference type="Gene3D" id="2.60.40.790">
    <property type="match status" value="1"/>
</dbReference>
<dbReference type="InterPro" id="IPR008978">
    <property type="entry name" value="HSP20-like_chaperone"/>
</dbReference>
<keyword evidence="5" id="KW-0346">Stress response</keyword>
<comment type="similarity">
    <text evidence="1 2">Belongs to the small heat shock protein (HSP20) family.</text>
</comment>